<sequence>MDERIQFYYLHSHFIKFNIPTINSHNRRCNSIRSRTCSPSLPPVPSYLLLPPLISEDTFIRVENDREKSSEEEDRREIGKRKQAVMVFRASAFEWLAIEMAFNPLLDRACTAMNLYDPNRDPDDDEAPSFELPTPAQPSPVAASQ</sequence>
<gene>
    <name evidence="2" type="ORF">CDL15_Pgr024500</name>
    <name evidence="3" type="ORF">CRG98_001266</name>
</gene>
<proteinExistence type="predicted"/>
<reference evidence="3 5" key="3">
    <citation type="submission" date="2017-11" db="EMBL/GenBank/DDBJ databases">
        <title>De-novo sequencing of pomegranate (Punica granatum L.) genome.</title>
        <authorList>
            <person name="Akparov Z."/>
            <person name="Amiraslanov A."/>
            <person name="Hajiyeva S."/>
            <person name="Abbasov M."/>
            <person name="Kaur K."/>
            <person name="Hamwieh A."/>
            <person name="Solovyev V."/>
            <person name="Salamov A."/>
            <person name="Braich B."/>
            <person name="Kosarev P."/>
            <person name="Mahmoud A."/>
            <person name="Hajiyev E."/>
            <person name="Babayeva S."/>
            <person name="Izzatullayeva V."/>
            <person name="Mammadov A."/>
            <person name="Mammadov A."/>
            <person name="Sharifova S."/>
            <person name="Ojaghi J."/>
            <person name="Eynullazada K."/>
            <person name="Bayramov B."/>
            <person name="Abdulazimova A."/>
            <person name="Shahmuradov I."/>
        </authorList>
    </citation>
    <scope>NUCLEOTIDE SEQUENCE [LARGE SCALE GENOMIC DNA]</scope>
    <source>
        <strain evidence="3">AG2017</strain>
        <strain evidence="5">cv. AG2017</strain>
        <tissue evidence="3">Leaf</tissue>
    </source>
</reference>
<evidence type="ECO:0000313" key="5">
    <source>
        <dbReference type="Proteomes" id="UP000233551"/>
    </source>
</evidence>
<evidence type="ECO:0000313" key="3">
    <source>
        <dbReference type="EMBL" id="PKI78323.1"/>
    </source>
</evidence>
<organism evidence="2 4">
    <name type="scientific">Punica granatum</name>
    <name type="common">Pomegranate</name>
    <dbReference type="NCBI Taxonomy" id="22663"/>
    <lineage>
        <taxon>Eukaryota</taxon>
        <taxon>Viridiplantae</taxon>
        <taxon>Streptophyta</taxon>
        <taxon>Embryophyta</taxon>
        <taxon>Tracheophyta</taxon>
        <taxon>Spermatophyta</taxon>
        <taxon>Magnoliopsida</taxon>
        <taxon>eudicotyledons</taxon>
        <taxon>Gunneridae</taxon>
        <taxon>Pentapetalae</taxon>
        <taxon>rosids</taxon>
        <taxon>malvids</taxon>
        <taxon>Myrtales</taxon>
        <taxon>Lythraceae</taxon>
        <taxon>Punica</taxon>
    </lineage>
</organism>
<dbReference type="InterPro" id="IPR038944">
    <property type="entry name" value="OEP7-like"/>
</dbReference>
<name>A0A218XZP3_PUNGR</name>
<reference evidence="4" key="1">
    <citation type="journal article" date="2017" name="Plant J.">
        <title>The pomegranate (Punica granatum L.) genome and the genomics of punicalagin biosynthesis.</title>
        <authorList>
            <person name="Qin G."/>
            <person name="Xu C."/>
            <person name="Ming R."/>
            <person name="Tang H."/>
            <person name="Guyot R."/>
            <person name="Kramer E.M."/>
            <person name="Hu Y."/>
            <person name="Yi X."/>
            <person name="Qi Y."/>
            <person name="Xu X."/>
            <person name="Gao Z."/>
            <person name="Pan H."/>
            <person name="Jian J."/>
            <person name="Tian Y."/>
            <person name="Yue Z."/>
            <person name="Xu Y."/>
        </authorList>
    </citation>
    <scope>NUCLEOTIDE SEQUENCE [LARGE SCALE GENOMIC DNA]</scope>
    <source>
        <strain evidence="4">cv. Dabenzi</strain>
    </source>
</reference>
<dbReference type="EMBL" id="MTKT01000666">
    <property type="protein sequence ID" value="OWM89752.1"/>
    <property type="molecule type" value="Genomic_DNA"/>
</dbReference>
<feature type="region of interest" description="Disordered" evidence="1">
    <location>
        <begin position="115"/>
        <end position="145"/>
    </location>
</feature>
<comment type="caution">
    <text evidence="2">The sequence shown here is derived from an EMBL/GenBank/DDBJ whole genome shotgun (WGS) entry which is preliminary data.</text>
</comment>
<dbReference type="EMBL" id="PGOL01000055">
    <property type="protein sequence ID" value="PKI78323.1"/>
    <property type="molecule type" value="Genomic_DNA"/>
</dbReference>
<dbReference type="Proteomes" id="UP000233551">
    <property type="component" value="Unassembled WGS sequence"/>
</dbReference>
<dbReference type="AlphaFoldDB" id="A0A218XZP3"/>
<dbReference type="GO" id="GO:0009707">
    <property type="term" value="C:chloroplast outer membrane"/>
    <property type="evidence" value="ECO:0007669"/>
    <property type="project" value="TreeGrafter"/>
</dbReference>
<evidence type="ECO:0000313" key="4">
    <source>
        <dbReference type="Proteomes" id="UP000197138"/>
    </source>
</evidence>
<dbReference type="PANTHER" id="PTHR33982:SF5">
    <property type="entry name" value="OUTER ENVELOPE MEMBRANE PROTEIN 7"/>
    <property type="match status" value="1"/>
</dbReference>
<keyword evidence="5" id="KW-1185">Reference proteome</keyword>
<accession>A0A218XZP3</accession>
<evidence type="ECO:0000256" key="1">
    <source>
        <dbReference type="SAM" id="MobiDB-lite"/>
    </source>
</evidence>
<evidence type="ECO:0000313" key="2">
    <source>
        <dbReference type="EMBL" id="OWM89752.1"/>
    </source>
</evidence>
<protein>
    <submittedName>
        <fullName evidence="2">Uncharacterized protein</fullName>
    </submittedName>
</protein>
<reference evidence="2" key="2">
    <citation type="submission" date="2017-06" db="EMBL/GenBank/DDBJ databases">
        <title>The pomegranate genome and the genomics of punicalagin biosynthesis.</title>
        <authorList>
            <person name="Xu C."/>
        </authorList>
    </citation>
    <scope>NUCLEOTIDE SEQUENCE [LARGE SCALE GENOMIC DNA]</scope>
    <source>
        <tissue evidence="2">Fresh leaf</tissue>
    </source>
</reference>
<dbReference type="PANTHER" id="PTHR33982">
    <property type="entry name" value="OUTER ENVELOPE MEMBRANE PROTEIN 7-RELATED"/>
    <property type="match status" value="1"/>
</dbReference>
<dbReference type="Proteomes" id="UP000197138">
    <property type="component" value="Unassembled WGS sequence"/>
</dbReference>